<keyword evidence="3 5" id="KW-1133">Transmembrane helix</keyword>
<keyword evidence="5" id="KW-1003">Cell membrane</keyword>
<proteinExistence type="inferred from homology"/>
<keyword evidence="4 5" id="KW-0472">Membrane</keyword>
<feature type="transmembrane region" description="Helical" evidence="5">
    <location>
        <begin position="74"/>
        <end position="95"/>
    </location>
</feature>
<name>A0A0R2C6E6_9LACO</name>
<dbReference type="AlphaFoldDB" id="A0A0R2C6E6"/>
<evidence type="ECO:0000313" key="6">
    <source>
        <dbReference type="EMBL" id="KRM87262.1"/>
    </source>
</evidence>
<dbReference type="Proteomes" id="UP000051789">
    <property type="component" value="Unassembled WGS sequence"/>
</dbReference>
<evidence type="ECO:0000313" key="7">
    <source>
        <dbReference type="Proteomes" id="UP000051789"/>
    </source>
</evidence>
<evidence type="ECO:0000256" key="3">
    <source>
        <dbReference type="ARBA" id="ARBA00022989"/>
    </source>
</evidence>
<evidence type="ECO:0000256" key="1">
    <source>
        <dbReference type="ARBA" id="ARBA00004141"/>
    </source>
</evidence>
<accession>A0A0R2C6E6</accession>
<feature type="transmembrane region" description="Helical" evidence="5">
    <location>
        <begin position="12"/>
        <end position="38"/>
    </location>
</feature>
<gene>
    <name evidence="6" type="ORF">FD19_GL001420</name>
</gene>
<organism evidence="6 7">
    <name type="scientific">Lacticaseibacillus thailandensis DSM 22698 = JCM 13996</name>
    <dbReference type="NCBI Taxonomy" id="1423810"/>
    <lineage>
        <taxon>Bacteria</taxon>
        <taxon>Bacillati</taxon>
        <taxon>Bacillota</taxon>
        <taxon>Bacilli</taxon>
        <taxon>Lactobacillales</taxon>
        <taxon>Lactobacillaceae</taxon>
        <taxon>Lacticaseibacillus</taxon>
    </lineage>
</organism>
<evidence type="ECO:0000256" key="4">
    <source>
        <dbReference type="ARBA" id="ARBA00023136"/>
    </source>
</evidence>
<protein>
    <recommendedName>
        <fullName evidence="5">Probable membrane transporter protein</fullName>
    </recommendedName>
</protein>
<sequence>MQGRLVTLAKNTAIFLVGLYIGYFGASAGIILLAILSVTLDQTFTVSNAIKNFTTFVANIFSIVIYALTTKVYWSMVLPLGVGLFIGGYAGPIVVRHVSVKLLQRVIAFGAFGLAAYFFYDAYFK</sequence>
<dbReference type="STRING" id="1423810.FD19_GL001420"/>
<dbReference type="Pfam" id="PF01925">
    <property type="entry name" value="TauE"/>
    <property type="match status" value="1"/>
</dbReference>
<dbReference type="EMBL" id="AYZK01000003">
    <property type="protein sequence ID" value="KRM87262.1"/>
    <property type="molecule type" value="Genomic_DNA"/>
</dbReference>
<evidence type="ECO:0000256" key="2">
    <source>
        <dbReference type="ARBA" id="ARBA00022692"/>
    </source>
</evidence>
<keyword evidence="7" id="KW-1185">Reference proteome</keyword>
<dbReference type="GO" id="GO:0005886">
    <property type="term" value="C:plasma membrane"/>
    <property type="evidence" value="ECO:0007669"/>
    <property type="project" value="UniProtKB-SubCell"/>
</dbReference>
<comment type="caution">
    <text evidence="6">The sequence shown here is derived from an EMBL/GenBank/DDBJ whole genome shotgun (WGS) entry which is preliminary data.</text>
</comment>
<evidence type="ECO:0000256" key="5">
    <source>
        <dbReference type="RuleBase" id="RU363041"/>
    </source>
</evidence>
<feature type="transmembrane region" description="Helical" evidence="5">
    <location>
        <begin position="50"/>
        <end position="68"/>
    </location>
</feature>
<dbReference type="PATRIC" id="fig|1423810.4.peg.1459"/>
<comment type="similarity">
    <text evidence="5">Belongs to the 4-toluene sulfonate uptake permease (TSUP) (TC 2.A.102) family.</text>
</comment>
<reference evidence="6 7" key="1">
    <citation type="journal article" date="2015" name="Genome Announc.">
        <title>Expanding the biotechnology potential of lactobacilli through comparative genomics of 213 strains and associated genera.</title>
        <authorList>
            <person name="Sun Z."/>
            <person name="Harris H.M."/>
            <person name="McCann A."/>
            <person name="Guo C."/>
            <person name="Argimon S."/>
            <person name="Zhang W."/>
            <person name="Yang X."/>
            <person name="Jeffery I.B."/>
            <person name="Cooney J.C."/>
            <person name="Kagawa T.F."/>
            <person name="Liu W."/>
            <person name="Song Y."/>
            <person name="Salvetti E."/>
            <person name="Wrobel A."/>
            <person name="Rasinkangas P."/>
            <person name="Parkhill J."/>
            <person name="Rea M.C."/>
            <person name="O'Sullivan O."/>
            <person name="Ritari J."/>
            <person name="Douillard F.P."/>
            <person name="Paul Ross R."/>
            <person name="Yang R."/>
            <person name="Briner A.E."/>
            <person name="Felis G.E."/>
            <person name="de Vos W.M."/>
            <person name="Barrangou R."/>
            <person name="Klaenhammer T.R."/>
            <person name="Caufield P.W."/>
            <person name="Cui Y."/>
            <person name="Zhang H."/>
            <person name="O'Toole P.W."/>
        </authorList>
    </citation>
    <scope>NUCLEOTIDE SEQUENCE [LARGE SCALE GENOMIC DNA]</scope>
    <source>
        <strain evidence="6 7">DSM 22698</strain>
    </source>
</reference>
<comment type="subcellular location">
    <subcellularLocation>
        <location evidence="5">Cell membrane</location>
        <topology evidence="5">Multi-pass membrane protein</topology>
    </subcellularLocation>
    <subcellularLocation>
        <location evidence="1">Membrane</location>
        <topology evidence="1">Multi-pass membrane protein</topology>
    </subcellularLocation>
</comment>
<keyword evidence="2 5" id="KW-0812">Transmembrane</keyword>
<feature type="transmembrane region" description="Helical" evidence="5">
    <location>
        <begin position="102"/>
        <end position="120"/>
    </location>
</feature>
<dbReference type="InterPro" id="IPR002781">
    <property type="entry name" value="TM_pro_TauE-like"/>
</dbReference>